<feature type="region of interest" description="Disordered" evidence="1">
    <location>
        <begin position="1"/>
        <end position="20"/>
    </location>
</feature>
<sequence length="77" mass="8878">MRSSWSRHPERKKDGCTSLSPRCSKMATKKTLLACVQLAQIPKQRKQYVCETARALEMTLSLTLKIHVQRAHVARQR</sequence>
<accession>A0AAV7N6D8</accession>
<keyword evidence="3" id="KW-1185">Reference proteome</keyword>
<dbReference type="AlphaFoldDB" id="A0AAV7N6D8"/>
<dbReference type="EMBL" id="JANPWB010000013">
    <property type="protein sequence ID" value="KAJ1111621.1"/>
    <property type="molecule type" value="Genomic_DNA"/>
</dbReference>
<evidence type="ECO:0000313" key="3">
    <source>
        <dbReference type="Proteomes" id="UP001066276"/>
    </source>
</evidence>
<reference evidence="2" key="1">
    <citation type="journal article" date="2022" name="bioRxiv">
        <title>Sequencing and chromosome-scale assembly of the giantPleurodeles waltlgenome.</title>
        <authorList>
            <person name="Brown T."/>
            <person name="Elewa A."/>
            <person name="Iarovenko S."/>
            <person name="Subramanian E."/>
            <person name="Araus A.J."/>
            <person name="Petzold A."/>
            <person name="Susuki M."/>
            <person name="Suzuki K.-i.T."/>
            <person name="Hayashi T."/>
            <person name="Toyoda A."/>
            <person name="Oliveira C."/>
            <person name="Osipova E."/>
            <person name="Leigh N.D."/>
            <person name="Simon A."/>
            <person name="Yun M.H."/>
        </authorList>
    </citation>
    <scope>NUCLEOTIDE SEQUENCE</scope>
    <source>
        <strain evidence="2">20211129_DDA</strain>
        <tissue evidence="2">Liver</tissue>
    </source>
</reference>
<evidence type="ECO:0000256" key="1">
    <source>
        <dbReference type="SAM" id="MobiDB-lite"/>
    </source>
</evidence>
<evidence type="ECO:0000313" key="2">
    <source>
        <dbReference type="EMBL" id="KAJ1111621.1"/>
    </source>
</evidence>
<gene>
    <name evidence="2" type="ORF">NDU88_008938</name>
</gene>
<comment type="caution">
    <text evidence="2">The sequence shown here is derived from an EMBL/GenBank/DDBJ whole genome shotgun (WGS) entry which is preliminary data.</text>
</comment>
<proteinExistence type="predicted"/>
<dbReference type="Proteomes" id="UP001066276">
    <property type="component" value="Chromosome 9"/>
</dbReference>
<protein>
    <submittedName>
        <fullName evidence="2">Uncharacterized protein</fullName>
    </submittedName>
</protein>
<name>A0AAV7N6D8_PLEWA</name>
<organism evidence="2 3">
    <name type="scientific">Pleurodeles waltl</name>
    <name type="common">Iberian ribbed newt</name>
    <dbReference type="NCBI Taxonomy" id="8319"/>
    <lineage>
        <taxon>Eukaryota</taxon>
        <taxon>Metazoa</taxon>
        <taxon>Chordata</taxon>
        <taxon>Craniata</taxon>
        <taxon>Vertebrata</taxon>
        <taxon>Euteleostomi</taxon>
        <taxon>Amphibia</taxon>
        <taxon>Batrachia</taxon>
        <taxon>Caudata</taxon>
        <taxon>Salamandroidea</taxon>
        <taxon>Salamandridae</taxon>
        <taxon>Pleurodelinae</taxon>
        <taxon>Pleurodeles</taxon>
    </lineage>
</organism>